<feature type="transmembrane region" description="Helical" evidence="2">
    <location>
        <begin position="720"/>
        <end position="744"/>
    </location>
</feature>
<feature type="compositionally biased region" description="Low complexity" evidence="1">
    <location>
        <begin position="597"/>
        <end position="611"/>
    </location>
</feature>
<evidence type="ECO:0000259" key="3">
    <source>
        <dbReference type="PROSITE" id="PS51707"/>
    </source>
</evidence>
<feature type="region of interest" description="Disordered" evidence="1">
    <location>
        <begin position="1"/>
        <end position="20"/>
    </location>
</feature>
<dbReference type="InterPro" id="IPR027417">
    <property type="entry name" value="P-loop_NTPase"/>
</dbReference>
<name>A0AAD9MHR7_PROWI</name>
<feature type="region of interest" description="Disordered" evidence="1">
    <location>
        <begin position="505"/>
        <end position="619"/>
    </location>
</feature>
<evidence type="ECO:0000313" key="5">
    <source>
        <dbReference type="Proteomes" id="UP001255856"/>
    </source>
</evidence>
<proteinExistence type="predicted"/>
<dbReference type="Pfam" id="PF00485">
    <property type="entry name" value="PRK"/>
    <property type="match status" value="1"/>
</dbReference>
<feature type="compositionally biased region" description="Low complexity" evidence="1">
    <location>
        <begin position="547"/>
        <end position="588"/>
    </location>
</feature>
<reference evidence="4" key="1">
    <citation type="submission" date="2021-01" db="EMBL/GenBank/DDBJ databases">
        <authorList>
            <person name="Eckstrom K.M.E."/>
        </authorList>
    </citation>
    <scope>NUCLEOTIDE SEQUENCE</scope>
    <source>
        <strain evidence="4">UVCC 0001</strain>
    </source>
</reference>
<dbReference type="Gene3D" id="2.40.320.10">
    <property type="entry name" value="Hypothetical Protein Pfu-838710-001"/>
    <property type="match status" value="1"/>
</dbReference>
<dbReference type="Proteomes" id="UP001255856">
    <property type="component" value="Unassembled WGS sequence"/>
</dbReference>
<sequence length="747" mass="80678">MDIAPRGSGRSGDQRGAMSREKKALLKDQLELTKYKTADGRSRYTVKPLEGQLSFEKGSFMVVRAIQLLCKHNRDTVIVGLAGPSGSGKTAFSARLQSFIPDSVVLSMDMYNDGSKVIDGNFDDPRITDFETLLGNIEDLRAGRPTEVPIYDFKQSRRVGTRRVEVSDSRVVVLEGIYALSQRLRPLLDLRVSITGGVHFDLVKRVLRDISRSGQAAEEIIQQVSETVYPMYKAFIEPDLEQAQLRVYNSFNPFSGFMSPTFILKSSKRTSERAVEAVLAARSEGGAVEFEASESYDIYLLPPNEDPESCASWLRMRYRDGRYTLMFEEWVVDGNVIISPRVTFEVPVRILGGLMALGYDVGTIMRRTSRAYSVDGLTIKLDEIEGMDKTFVQIQSKRREDATAAGAELGLDGTYVPHSYIELVQMENLTAAFQTVTEDLKRRFRVNGEPLEASSLSRGSSPLTQDSFRRTLGFELSGVSPQLLFSSSAPVSADKAHDMARFAARRSPLSKSNGASGPDGTPPGGEGLLRQHMAGRRRAGDRRDSRSASSSSSSSASALSAAPSAAAEAADAGPGTGAARAAPRTRTGLETPKLVGAHRPGAAGAAAASGPRPIPHVGRAGSAQNLQALRGSPAGSGADLEDRLDMLMSSQMLLGRQLEEVALQLKLLRESQEAVRDGKTINAVPAREATLDRNGVSDTGKAVQERATSSPLIDWQRPGFQLAAIFSTAAGGALLGSGIALLALQRR</sequence>
<evidence type="ECO:0000256" key="1">
    <source>
        <dbReference type="SAM" id="MobiDB-lite"/>
    </source>
</evidence>
<dbReference type="InterPro" id="IPR023577">
    <property type="entry name" value="CYTH_domain"/>
</dbReference>
<keyword evidence="2" id="KW-0472">Membrane</keyword>
<dbReference type="Gene3D" id="3.40.50.300">
    <property type="entry name" value="P-loop containing nucleotide triphosphate hydrolases"/>
    <property type="match status" value="1"/>
</dbReference>
<dbReference type="SUPFAM" id="SSF52540">
    <property type="entry name" value="P-loop containing nucleoside triphosphate hydrolases"/>
    <property type="match status" value="1"/>
</dbReference>
<dbReference type="PANTHER" id="PTHR10285">
    <property type="entry name" value="URIDINE KINASE"/>
    <property type="match status" value="1"/>
</dbReference>
<dbReference type="PROSITE" id="PS51707">
    <property type="entry name" value="CYTH"/>
    <property type="match status" value="1"/>
</dbReference>
<keyword evidence="2" id="KW-1133">Transmembrane helix</keyword>
<dbReference type="InterPro" id="IPR033469">
    <property type="entry name" value="CYTH-like_dom_sf"/>
</dbReference>
<dbReference type="PRINTS" id="PR00988">
    <property type="entry name" value="URIDINKINASE"/>
</dbReference>
<gene>
    <name evidence="4" type="ORF">QBZ16_002679</name>
</gene>
<evidence type="ECO:0000256" key="2">
    <source>
        <dbReference type="SAM" id="Phobius"/>
    </source>
</evidence>
<keyword evidence="5" id="KW-1185">Reference proteome</keyword>
<evidence type="ECO:0000313" key="4">
    <source>
        <dbReference type="EMBL" id="KAK2078989.1"/>
    </source>
</evidence>
<feature type="domain" description="CYTH" evidence="3">
    <location>
        <begin position="259"/>
        <end position="426"/>
    </location>
</feature>
<comment type="caution">
    <text evidence="4">The sequence shown here is derived from an EMBL/GenBank/DDBJ whole genome shotgun (WGS) entry which is preliminary data.</text>
</comment>
<dbReference type="GO" id="GO:0016462">
    <property type="term" value="F:pyrophosphatase activity"/>
    <property type="evidence" value="ECO:0007669"/>
    <property type="project" value="UniProtKB-ARBA"/>
</dbReference>
<dbReference type="Pfam" id="PF01928">
    <property type="entry name" value="CYTH"/>
    <property type="match status" value="1"/>
</dbReference>
<dbReference type="EMBL" id="JASFZW010000003">
    <property type="protein sequence ID" value="KAK2078989.1"/>
    <property type="molecule type" value="Genomic_DNA"/>
</dbReference>
<dbReference type="GO" id="GO:0005524">
    <property type="term" value="F:ATP binding"/>
    <property type="evidence" value="ECO:0007669"/>
    <property type="project" value="InterPro"/>
</dbReference>
<dbReference type="GO" id="GO:0016301">
    <property type="term" value="F:kinase activity"/>
    <property type="evidence" value="ECO:0007669"/>
    <property type="project" value="InterPro"/>
</dbReference>
<organism evidence="4 5">
    <name type="scientific">Prototheca wickerhamii</name>
    <dbReference type="NCBI Taxonomy" id="3111"/>
    <lineage>
        <taxon>Eukaryota</taxon>
        <taxon>Viridiplantae</taxon>
        <taxon>Chlorophyta</taxon>
        <taxon>core chlorophytes</taxon>
        <taxon>Trebouxiophyceae</taxon>
        <taxon>Chlorellales</taxon>
        <taxon>Chlorellaceae</taxon>
        <taxon>Prototheca</taxon>
    </lineage>
</organism>
<keyword evidence="2" id="KW-0812">Transmembrane</keyword>
<dbReference type="CDD" id="cd02028">
    <property type="entry name" value="UMPK_like"/>
    <property type="match status" value="1"/>
</dbReference>
<accession>A0AAD9MHR7</accession>
<protein>
    <recommendedName>
        <fullName evidence="3">CYTH domain-containing protein</fullName>
    </recommendedName>
</protein>
<dbReference type="SUPFAM" id="SSF55154">
    <property type="entry name" value="CYTH-like phosphatases"/>
    <property type="match status" value="1"/>
</dbReference>
<dbReference type="InterPro" id="IPR006083">
    <property type="entry name" value="PRK/URK"/>
</dbReference>
<dbReference type="AlphaFoldDB" id="A0AAD9MHR7"/>